<evidence type="ECO:0000313" key="2">
    <source>
        <dbReference type="Proteomes" id="UP001199816"/>
    </source>
</evidence>
<dbReference type="SUPFAM" id="SSF55729">
    <property type="entry name" value="Acyl-CoA N-acyltransferases (Nat)"/>
    <property type="match status" value="1"/>
</dbReference>
<dbReference type="InterPro" id="IPR016181">
    <property type="entry name" value="Acyl_CoA_acyltransferase"/>
</dbReference>
<dbReference type="PANTHER" id="PTHR42791">
    <property type="entry name" value="GNAT FAMILY ACETYLTRANSFERASE"/>
    <property type="match status" value="1"/>
</dbReference>
<protein>
    <submittedName>
        <fullName evidence="1">GNAT family N-acetyltransferase</fullName>
    </submittedName>
</protein>
<evidence type="ECO:0000313" key="1">
    <source>
        <dbReference type="EMBL" id="MCD2422567.1"/>
    </source>
</evidence>
<dbReference type="InterPro" id="IPR052523">
    <property type="entry name" value="Trichothecene_AcTrans"/>
</dbReference>
<dbReference type="PANTHER" id="PTHR42791:SF1">
    <property type="entry name" value="N-ACETYLTRANSFERASE DOMAIN-CONTAINING PROTEIN"/>
    <property type="match status" value="1"/>
</dbReference>
<keyword evidence="2" id="KW-1185">Reference proteome</keyword>
<dbReference type="Gene3D" id="3.40.630.30">
    <property type="match status" value="1"/>
</dbReference>
<dbReference type="Proteomes" id="UP001199816">
    <property type="component" value="Unassembled WGS sequence"/>
</dbReference>
<comment type="caution">
    <text evidence="1">The sequence shown here is derived from an EMBL/GenBank/DDBJ whole genome shotgun (WGS) entry which is preliminary data.</text>
</comment>
<name>A0ABS8PQH5_9BACT</name>
<sequence>MIKAREQDRPVVVQILTEAFNDNKSVNYIIPQDAKRQKRIRLLMEYAFDVCMLSGEVFLTEEGNGCALVLFPDQKKASLQTMGLDLKLAVKATGIRNALKAMKREAALRKLQPDGRLYYLWFIGMRRDAQGRGNGSRLLSGLKQQASNTGRILCLETSALKNVPWYQKNGLEIYNEIDLGYPLYFMKWEST</sequence>
<proteinExistence type="predicted"/>
<reference evidence="1 2" key="1">
    <citation type="submission" date="2021-11" db="EMBL/GenBank/DDBJ databases">
        <title>Genomic of Niabella pedocola.</title>
        <authorList>
            <person name="Wu T."/>
        </authorList>
    </citation>
    <scope>NUCLEOTIDE SEQUENCE [LARGE SCALE GENOMIC DNA]</scope>
    <source>
        <strain evidence="1 2">JCM 31011</strain>
    </source>
</reference>
<gene>
    <name evidence="1" type="ORF">LQ567_07315</name>
</gene>
<dbReference type="RefSeq" id="WP_231003676.1">
    <property type="nucleotide sequence ID" value="NZ_JAJNEC010000004.1"/>
</dbReference>
<organism evidence="1 2">
    <name type="scientific">Niabella pedocola</name>
    <dbReference type="NCBI Taxonomy" id="1752077"/>
    <lineage>
        <taxon>Bacteria</taxon>
        <taxon>Pseudomonadati</taxon>
        <taxon>Bacteroidota</taxon>
        <taxon>Chitinophagia</taxon>
        <taxon>Chitinophagales</taxon>
        <taxon>Chitinophagaceae</taxon>
        <taxon>Niabella</taxon>
    </lineage>
</organism>
<accession>A0ABS8PQH5</accession>
<dbReference type="EMBL" id="JAJNEC010000004">
    <property type="protein sequence ID" value="MCD2422567.1"/>
    <property type="molecule type" value="Genomic_DNA"/>
</dbReference>